<feature type="transmembrane region" description="Helical" evidence="16">
    <location>
        <begin position="120"/>
        <end position="144"/>
    </location>
</feature>
<evidence type="ECO:0000313" key="17">
    <source>
        <dbReference type="EMBL" id="JAP49912.1"/>
    </source>
</evidence>
<accession>A0A0X3PNH6</accession>
<keyword evidence="5" id="KW-1003">Cell membrane</keyword>
<keyword evidence="7 16" id="KW-0812">Transmembrane</keyword>
<comment type="function">
    <text evidence="13">Involved in the maintenance of the Golgi structure. May play a role in hematopoiesis.</text>
</comment>
<proteinExistence type="predicted"/>
<evidence type="ECO:0000256" key="5">
    <source>
        <dbReference type="ARBA" id="ARBA00022475"/>
    </source>
</evidence>
<evidence type="ECO:0000256" key="11">
    <source>
        <dbReference type="ARBA" id="ARBA00023136"/>
    </source>
</evidence>
<name>A0A0X3PNH6_SCHSO</name>
<dbReference type="EMBL" id="GEEE01013313">
    <property type="protein sequence ID" value="JAP49912.1"/>
    <property type="molecule type" value="Transcribed_RNA"/>
</dbReference>
<evidence type="ECO:0000256" key="14">
    <source>
        <dbReference type="ARBA" id="ARBA00032951"/>
    </source>
</evidence>
<evidence type="ECO:0000256" key="16">
    <source>
        <dbReference type="SAM" id="Phobius"/>
    </source>
</evidence>
<sequence>MLPTYSESTEPKSESSSSRPGLGPTELFSAFSASIWTESKKRAETAYKTYGRIDFLRPYFDVEPNEVLQRVASSVDPRPFKSAGLLFKDLYSPFMACLTLVAVLLFEMKLSAVHVQQGTLMSLAIITCFGYWILASGALTLAALSGKSDLTFVHILSAVGYAMCSTCVVLFICSVVHQQASEAPFFIFWALLCGSAAIKLASTLWIFIPGEKQRIVASVLSVVLHMGFVIYLHFAYHRLIEDLSDAIGDIATVKASAGDDHGKIPG</sequence>
<evidence type="ECO:0000256" key="9">
    <source>
        <dbReference type="ARBA" id="ARBA00022989"/>
    </source>
</evidence>
<dbReference type="GO" id="GO:0030154">
    <property type="term" value="P:cell differentiation"/>
    <property type="evidence" value="ECO:0007669"/>
    <property type="project" value="UniProtKB-KW"/>
</dbReference>
<evidence type="ECO:0000256" key="8">
    <source>
        <dbReference type="ARBA" id="ARBA00022782"/>
    </source>
</evidence>
<evidence type="ECO:0000256" key="3">
    <source>
        <dbReference type="ARBA" id="ARBA00004651"/>
    </source>
</evidence>
<dbReference type="GO" id="GO:0005886">
    <property type="term" value="C:plasma membrane"/>
    <property type="evidence" value="ECO:0007669"/>
    <property type="project" value="UniProtKB-SubCell"/>
</dbReference>
<evidence type="ECO:0000256" key="15">
    <source>
        <dbReference type="SAM" id="MobiDB-lite"/>
    </source>
</evidence>
<evidence type="ECO:0000256" key="13">
    <source>
        <dbReference type="ARBA" id="ARBA00024809"/>
    </source>
</evidence>
<keyword evidence="12" id="KW-0325">Glycoprotein</keyword>
<keyword evidence="8" id="KW-0221">Differentiation</keyword>
<keyword evidence="10" id="KW-0333">Golgi apparatus</keyword>
<dbReference type="AlphaFoldDB" id="A0A0X3PNH6"/>
<reference evidence="17" key="1">
    <citation type="submission" date="2016-01" db="EMBL/GenBank/DDBJ databases">
        <title>Reference transcriptome for the parasite Schistocephalus solidus: insights into the molecular evolution of parasitism.</title>
        <authorList>
            <person name="Hebert F.O."/>
            <person name="Grambauer S."/>
            <person name="Barber I."/>
            <person name="Landry C.R."/>
            <person name="Aubin-Horth N."/>
        </authorList>
    </citation>
    <scope>NUCLEOTIDE SEQUENCE</scope>
</reference>
<feature type="transmembrane region" description="Helical" evidence="16">
    <location>
        <begin position="185"/>
        <end position="208"/>
    </location>
</feature>
<comment type="subcellular location">
    <subcellularLocation>
        <location evidence="3">Cell membrane</location>
        <topology evidence="3">Multi-pass membrane protein</topology>
    </subcellularLocation>
    <subcellularLocation>
        <location evidence="2">Cytoplasm</location>
    </subcellularLocation>
    <subcellularLocation>
        <location evidence="1">Golgi apparatus</location>
        <location evidence="1">cis-Golgi network membrane</location>
        <topology evidence="1">Multi-pass membrane protein</topology>
    </subcellularLocation>
</comment>
<feature type="transmembrane region" description="Helical" evidence="16">
    <location>
        <begin position="90"/>
        <end position="108"/>
    </location>
</feature>
<evidence type="ECO:0000256" key="2">
    <source>
        <dbReference type="ARBA" id="ARBA00004496"/>
    </source>
</evidence>
<feature type="region of interest" description="Disordered" evidence="15">
    <location>
        <begin position="1"/>
        <end position="24"/>
    </location>
</feature>
<dbReference type="PANTHER" id="PTHR15627:SF14">
    <property type="entry name" value="PROTEIN YIPF3"/>
    <property type="match status" value="1"/>
</dbReference>
<feature type="transmembrane region" description="Helical" evidence="16">
    <location>
        <begin position="150"/>
        <end position="173"/>
    </location>
</feature>
<dbReference type="GO" id="GO:0005794">
    <property type="term" value="C:Golgi apparatus"/>
    <property type="evidence" value="ECO:0007669"/>
    <property type="project" value="UniProtKB-SubCell"/>
</dbReference>
<dbReference type="PANTHER" id="PTHR15627">
    <property type="entry name" value="NATURAL KILLER CELL-SPECIFIC ANTIGEN KLIP1"/>
    <property type="match status" value="1"/>
</dbReference>
<feature type="transmembrane region" description="Helical" evidence="16">
    <location>
        <begin position="214"/>
        <end position="234"/>
    </location>
</feature>
<keyword evidence="6" id="KW-0963">Cytoplasm</keyword>
<gene>
    <name evidence="17" type="primary">YIPF3</name>
    <name evidence="17" type="ORF">TR158059</name>
</gene>
<evidence type="ECO:0000256" key="6">
    <source>
        <dbReference type="ARBA" id="ARBA00022490"/>
    </source>
</evidence>
<protein>
    <recommendedName>
        <fullName evidence="4">Protein YIPF3</fullName>
    </recommendedName>
    <alternativeName>
        <fullName evidence="14">YIP1 family member 3</fullName>
    </alternativeName>
</protein>
<evidence type="ECO:0000256" key="7">
    <source>
        <dbReference type="ARBA" id="ARBA00022692"/>
    </source>
</evidence>
<evidence type="ECO:0000256" key="1">
    <source>
        <dbReference type="ARBA" id="ARBA00004257"/>
    </source>
</evidence>
<evidence type="ECO:0000256" key="12">
    <source>
        <dbReference type="ARBA" id="ARBA00023180"/>
    </source>
</evidence>
<organism evidence="17">
    <name type="scientific">Schistocephalus solidus</name>
    <name type="common">Tapeworm</name>
    <dbReference type="NCBI Taxonomy" id="70667"/>
    <lineage>
        <taxon>Eukaryota</taxon>
        <taxon>Metazoa</taxon>
        <taxon>Spiralia</taxon>
        <taxon>Lophotrochozoa</taxon>
        <taxon>Platyhelminthes</taxon>
        <taxon>Cestoda</taxon>
        <taxon>Eucestoda</taxon>
        <taxon>Diphyllobothriidea</taxon>
        <taxon>Diphyllobothriidae</taxon>
        <taxon>Schistocephalus</taxon>
    </lineage>
</organism>
<evidence type="ECO:0000256" key="4">
    <source>
        <dbReference type="ARBA" id="ARBA00015622"/>
    </source>
</evidence>
<keyword evidence="9 16" id="KW-1133">Transmembrane helix</keyword>
<dbReference type="InterPro" id="IPR051521">
    <property type="entry name" value="tRNA_Mod/Golgi_Maint"/>
</dbReference>
<evidence type="ECO:0000256" key="10">
    <source>
        <dbReference type="ARBA" id="ARBA00023034"/>
    </source>
</evidence>
<keyword evidence="11 16" id="KW-0472">Membrane</keyword>